<dbReference type="InterPro" id="IPR011006">
    <property type="entry name" value="CheY-like_superfamily"/>
</dbReference>
<dbReference type="GO" id="GO:0000160">
    <property type="term" value="P:phosphorelay signal transduction system"/>
    <property type="evidence" value="ECO:0007669"/>
    <property type="project" value="InterPro"/>
</dbReference>
<proteinExistence type="predicted"/>
<dbReference type="EMBL" id="CP002117">
    <property type="protein sequence ID" value="ADN34794.1"/>
    <property type="molecule type" value="Genomic_DNA"/>
</dbReference>
<dbReference type="Gene3D" id="3.40.50.2300">
    <property type="match status" value="1"/>
</dbReference>
<dbReference type="InterPro" id="IPR001789">
    <property type="entry name" value="Sig_transdc_resp-reg_receiver"/>
</dbReference>
<evidence type="ECO:0000313" key="5">
    <source>
        <dbReference type="Proteomes" id="UP000006565"/>
    </source>
</evidence>
<dbReference type="AlphaFoldDB" id="E1RCW3"/>
<dbReference type="SMART" id="SM00448">
    <property type="entry name" value="REC"/>
    <property type="match status" value="1"/>
</dbReference>
<dbReference type="HOGENOM" id="CLU_000445_69_11_2"/>
<dbReference type="InterPro" id="IPR050595">
    <property type="entry name" value="Bact_response_regulator"/>
</dbReference>
<dbReference type="RefSeq" id="WP_013327973.1">
    <property type="nucleotide sequence ID" value="NC_014507.1"/>
</dbReference>
<keyword evidence="5" id="KW-1185">Reference proteome</keyword>
<dbReference type="SUPFAM" id="SSF52172">
    <property type="entry name" value="CheY-like"/>
    <property type="match status" value="1"/>
</dbReference>
<dbReference type="GeneID" id="9742451"/>
<dbReference type="eggNOG" id="arCOG02393">
    <property type="taxonomic scope" value="Archaea"/>
</dbReference>
<dbReference type="KEGG" id="mpi:Mpet_0013"/>
<evidence type="ECO:0000259" key="3">
    <source>
        <dbReference type="PROSITE" id="PS50110"/>
    </source>
</evidence>
<gene>
    <name evidence="4" type="ordered locus">Mpet_0013</name>
</gene>
<accession>E1RCW3</accession>
<protein>
    <submittedName>
        <fullName evidence="4">Response regulator receiver protein</fullName>
    </submittedName>
</protein>
<sequence length="133" mass="14694">MSGDVERSADDPVKILIVEDDAIIAMDMEQVLNGKGYKVVGRVDRGEKALDAVEEKKPDIVLMDINIKGSLNGIDVAKMLLNDIHIKVIYVTAYSDVNMKEKAFETEPVGYLIKPVRETELIDMIRQATGGDS</sequence>
<dbReference type="Pfam" id="PF00072">
    <property type="entry name" value="Response_reg"/>
    <property type="match status" value="1"/>
</dbReference>
<dbReference type="Proteomes" id="UP000006565">
    <property type="component" value="Chromosome"/>
</dbReference>
<keyword evidence="1 2" id="KW-0597">Phosphoprotein</keyword>
<dbReference type="CDD" id="cd17534">
    <property type="entry name" value="REC_DC-like"/>
    <property type="match status" value="1"/>
</dbReference>
<feature type="domain" description="Response regulatory" evidence="3">
    <location>
        <begin position="14"/>
        <end position="129"/>
    </location>
</feature>
<dbReference type="OrthoDB" id="2830at2157"/>
<feature type="modified residue" description="4-aspartylphosphate" evidence="2">
    <location>
        <position position="64"/>
    </location>
</feature>
<evidence type="ECO:0000256" key="2">
    <source>
        <dbReference type="PROSITE-ProRule" id="PRU00169"/>
    </source>
</evidence>
<dbReference type="STRING" id="679926.Mpet_0013"/>
<evidence type="ECO:0000313" key="4">
    <source>
        <dbReference type="EMBL" id="ADN34794.1"/>
    </source>
</evidence>
<reference evidence="4 5" key="1">
    <citation type="journal article" date="2010" name="Stand. Genomic Sci.">
        <title>Complete genome sequence of Methanoplanus petrolearius type strain (SEBR 4847).</title>
        <authorList>
            <person name="Brambilla E."/>
            <person name="Djao O.D."/>
            <person name="Daligault H."/>
            <person name="Lapidus A."/>
            <person name="Lucas S."/>
            <person name="Hammon N."/>
            <person name="Nolan M."/>
            <person name="Tice H."/>
            <person name="Cheng J.F."/>
            <person name="Han C."/>
            <person name="Tapia R."/>
            <person name="Goodwin L."/>
            <person name="Pitluck S."/>
            <person name="Liolios K."/>
            <person name="Ivanova N."/>
            <person name="Mavromatis K."/>
            <person name="Mikhailova N."/>
            <person name="Pati A."/>
            <person name="Chen A."/>
            <person name="Palaniappan K."/>
            <person name="Land M."/>
            <person name="Hauser L."/>
            <person name="Chang Y.J."/>
            <person name="Jeffries C.D."/>
            <person name="Rohde M."/>
            <person name="Spring S."/>
            <person name="Sikorski J."/>
            <person name="Goker M."/>
            <person name="Woyke T."/>
            <person name="Bristow J."/>
            <person name="Eisen J.A."/>
            <person name="Markowitz V."/>
            <person name="Hugenholtz P."/>
            <person name="Kyrpides N.C."/>
            <person name="Klenk H.P."/>
        </authorList>
    </citation>
    <scope>NUCLEOTIDE SEQUENCE [LARGE SCALE GENOMIC DNA]</scope>
    <source>
        <strain evidence="5">DSM 11571 / OCM 486 / SEBR 4847</strain>
    </source>
</reference>
<dbReference type="PROSITE" id="PS50110">
    <property type="entry name" value="RESPONSE_REGULATORY"/>
    <property type="match status" value="1"/>
</dbReference>
<dbReference type="PANTHER" id="PTHR44591">
    <property type="entry name" value="STRESS RESPONSE REGULATOR PROTEIN 1"/>
    <property type="match status" value="1"/>
</dbReference>
<organism evidence="4 5">
    <name type="scientific">Methanolacinia petrolearia (strain DSM 11571 / OCM 486 / SEBR 4847)</name>
    <name type="common">Methanoplanus petrolearius</name>
    <dbReference type="NCBI Taxonomy" id="679926"/>
    <lineage>
        <taxon>Archaea</taxon>
        <taxon>Methanobacteriati</taxon>
        <taxon>Methanobacteriota</taxon>
        <taxon>Stenosarchaea group</taxon>
        <taxon>Methanomicrobia</taxon>
        <taxon>Methanomicrobiales</taxon>
        <taxon>Methanomicrobiaceae</taxon>
        <taxon>Methanolacinia</taxon>
    </lineage>
</organism>
<name>E1RCW3_METP4</name>
<evidence type="ECO:0000256" key="1">
    <source>
        <dbReference type="ARBA" id="ARBA00022553"/>
    </source>
</evidence>
<dbReference type="PANTHER" id="PTHR44591:SF3">
    <property type="entry name" value="RESPONSE REGULATORY DOMAIN-CONTAINING PROTEIN"/>
    <property type="match status" value="1"/>
</dbReference>